<organism evidence="5 6">
    <name type="scientific">Vibrio amylolyticus</name>
    <dbReference type="NCBI Taxonomy" id="2847292"/>
    <lineage>
        <taxon>Bacteria</taxon>
        <taxon>Pseudomonadati</taxon>
        <taxon>Pseudomonadota</taxon>
        <taxon>Gammaproteobacteria</taxon>
        <taxon>Vibrionales</taxon>
        <taxon>Vibrionaceae</taxon>
        <taxon>Vibrio</taxon>
    </lineage>
</organism>
<comment type="caution">
    <text evidence="5">The sequence shown here is derived from an EMBL/GenBank/DDBJ whole genome shotgun (WGS) entry which is preliminary data.</text>
</comment>
<evidence type="ECO:0000256" key="1">
    <source>
        <dbReference type="ARBA" id="ARBA00004196"/>
    </source>
</evidence>
<dbReference type="CDD" id="cd06306">
    <property type="entry name" value="PBP1_TorT-like"/>
    <property type="match status" value="1"/>
</dbReference>
<evidence type="ECO:0000313" key="5">
    <source>
        <dbReference type="EMBL" id="MCK6263881.1"/>
    </source>
</evidence>
<dbReference type="InterPro" id="IPR014301">
    <property type="entry name" value="TMAO_TorT"/>
</dbReference>
<dbReference type="Pfam" id="PF00532">
    <property type="entry name" value="Peripla_BP_1"/>
    <property type="match status" value="1"/>
</dbReference>
<proteinExistence type="inferred from homology"/>
<evidence type="ECO:0000256" key="3">
    <source>
        <dbReference type="ARBA" id="ARBA00022729"/>
    </source>
</evidence>
<sequence length="374" mass="42295">MPMNNDVLTSSFLHTLMYGYGDIIRYQRIRLLFWALSLCFGASFYVSAQEIERPLSICAVYPHLKDSYWLSVNYGMVIEAQQLGVNLKVFESGGYPNHEKQKQQLKACVDWGANAIILGTVAPNLYHDDLNEYTSNTPIFSTVNHLSLNKKNQQYLKGEVGVDWYWMGYYTGQYLAHKYSNKTEPVDIALLPGPESSGGTKPSVNGFYDAIKNTQIRVIETLWADNDKELQRNLVQQLITENDIDYIVGSAVATEAAITEIRTSQKQEEIKLVSMYLSHGVYRGIVRGRVEFAPTDQMVKQGQLSIRQAYSFLVNRHYELVLSPKIQTFSLDSTNMAKEKSDISASLSPSGYRPTFSVGTIDSLENINNDRDNN</sequence>
<dbReference type="PANTHER" id="PTHR46847:SF1">
    <property type="entry name" value="D-ALLOSE-BINDING PERIPLASMIC PROTEIN-RELATED"/>
    <property type="match status" value="1"/>
</dbReference>
<evidence type="ECO:0000256" key="2">
    <source>
        <dbReference type="ARBA" id="ARBA00007639"/>
    </source>
</evidence>
<dbReference type="AlphaFoldDB" id="A0A9X1XJF3"/>
<dbReference type="NCBIfam" id="NF008185">
    <property type="entry name" value="PRK10936.1"/>
    <property type="match status" value="1"/>
</dbReference>
<dbReference type="GO" id="GO:0030313">
    <property type="term" value="C:cell envelope"/>
    <property type="evidence" value="ECO:0007669"/>
    <property type="project" value="UniProtKB-SubCell"/>
</dbReference>
<evidence type="ECO:0000259" key="4">
    <source>
        <dbReference type="Pfam" id="PF00532"/>
    </source>
</evidence>
<gene>
    <name evidence="5" type="primary">torT</name>
    <name evidence="5" type="ORF">KP803_11435</name>
</gene>
<comment type="similarity">
    <text evidence="2">Belongs to the bacterial solute-binding protein 2 family.</text>
</comment>
<dbReference type="PANTHER" id="PTHR46847">
    <property type="entry name" value="D-ALLOSE-BINDING PERIPLASMIC PROTEIN-RELATED"/>
    <property type="match status" value="1"/>
</dbReference>
<keyword evidence="3" id="KW-0732">Signal</keyword>
<protein>
    <submittedName>
        <fullName evidence="5">TMAO reductase system periplasmic protein TorT</fullName>
    </submittedName>
</protein>
<dbReference type="EMBL" id="JAJHVV010000006">
    <property type="protein sequence ID" value="MCK6263881.1"/>
    <property type="molecule type" value="Genomic_DNA"/>
</dbReference>
<dbReference type="InterPro" id="IPR028082">
    <property type="entry name" value="Peripla_BP_I"/>
</dbReference>
<dbReference type="Gene3D" id="3.40.50.2300">
    <property type="match status" value="2"/>
</dbReference>
<dbReference type="InterPro" id="IPR001761">
    <property type="entry name" value="Peripla_BP/Lac1_sug-bd_dom"/>
</dbReference>
<comment type="subcellular location">
    <subcellularLocation>
        <location evidence="1">Cell envelope</location>
    </subcellularLocation>
</comment>
<dbReference type="Proteomes" id="UP001139559">
    <property type="component" value="Unassembled WGS sequence"/>
</dbReference>
<reference evidence="5" key="1">
    <citation type="submission" date="2021-11" db="EMBL/GenBank/DDBJ databases">
        <title>Vibrio ZSDE26 sp. nov. and Vibrio ZSDZ34 sp. nov., isolated from coastal seawater in Qingdao.</title>
        <authorList>
            <person name="Zhang P."/>
        </authorList>
    </citation>
    <scope>NUCLEOTIDE SEQUENCE</scope>
    <source>
        <strain evidence="5">ZSDE26</strain>
    </source>
</reference>
<dbReference type="NCBIfam" id="TIGR02955">
    <property type="entry name" value="TMAO_TorT"/>
    <property type="match status" value="1"/>
</dbReference>
<keyword evidence="6" id="KW-1185">Reference proteome</keyword>
<name>A0A9X1XJF3_9VIBR</name>
<accession>A0A9X1XJF3</accession>
<evidence type="ECO:0000313" key="6">
    <source>
        <dbReference type="Proteomes" id="UP001139559"/>
    </source>
</evidence>
<feature type="domain" description="Periplasmic binding protein/LacI sugar binding" evidence="4">
    <location>
        <begin position="56"/>
        <end position="330"/>
    </location>
</feature>
<dbReference type="SUPFAM" id="SSF53822">
    <property type="entry name" value="Periplasmic binding protein-like I"/>
    <property type="match status" value="1"/>
</dbReference>